<evidence type="ECO:0000313" key="2">
    <source>
        <dbReference type="Proteomes" id="UP000218432"/>
    </source>
</evidence>
<dbReference type="EMBL" id="AP018111">
    <property type="protein sequence ID" value="BAX58366.1"/>
    <property type="molecule type" value="Genomic_DNA"/>
</dbReference>
<accession>A0A1Y1BGV7</accession>
<dbReference type="RefSeq" id="WP_172902917.1">
    <property type="nucleotide sequence ID" value="NZ_AP018111.1"/>
</dbReference>
<protein>
    <submittedName>
        <fullName evidence="1">Uncharacterized protein</fullName>
    </submittedName>
</protein>
<evidence type="ECO:0000313" key="1">
    <source>
        <dbReference type="EMBL" id="BAX58366.1"/>
    </source>
</evidence>
<dbReference type="Proteomes" id="UP000218432">
    <property type="component" value="Chromosome 1"/>
</dbReference>
<name>A0A1Y1BGV7_9BURK</name>
<dbReference type="AlphaFoldDB" id="A0A1Y1BGV7"/>
<organism evidence="1 2">
    <name type="scientific">Burkholderia stabilis</name>
    <dbReference type="NCBI Taxonomy" id="95485"/>
    <lineage>
        <taxon>Bacteria</taxon>
        <taxon>Pseudomonadati</taxon>
        <taxon>Pseudomonadota</taxon>
        <taxon>Betaproteobacteria</taxon>
        <taxon>Burkholderiales</taxon>
        <taxon>Burkholderiaceae</taxon>
        <taxon>Burkholderia</taxon>
        <taxon>Burkholderia cepacia complex</taxon>
    </lineage>
</organism>
<gene>
    <name evidence="1" type="ORF">BSFP_011800</name>
</gene>
<sequence length="284" mass="32464">MNQIYSSWVPATIRQECDRVCRQGTPYSARELEAAKRLATDPRMRDFYSSSRLSWSRGRNAPSAWRLWFQIALSAVGIDETEQREAIERQRQNVSRLTQVLGEASALLSEIEQEQEHAPVSMPLEFTDILHLIDAAATRGDIVDPYDRALYEENARPRLDDIFRFNSSPACFLPSVSHVMAALESFAADLNGQMADRKTIPWTGTLSADWLTSQKEGGEIRTYLRTVDRKMWELRWEYVDARGAECWRLPDTLLALQSKVALGLPDLEGFVDRVRKGRIKPEDL</sequence>
<reference evidence="1 2" key="1">
    <citation type="journal article" date="2017" name="Genome Announc.">
        <title>Complete Genome Sequence of Burkholderia stabilis FERMP-21014.</title>
        <authorList>
            <person name="Konishi K."/>
            <person name="Kumagai T."/>
            <person name="Sakasegawa S."/>
            <person name="Tamura T."/>
        </authorList>
    </citation>
    <scope>NUCLEOTIDE SEQUENCE [LARGE SCALE GENOMIC DNA]</scope>
    <source>
        <strain evidence="1 2">FERMP-21014</strain>
    </source>
</reference>
<proteinExistence type="predicted"/>